<evidence type="ECO:0000256" key="16">
    <source>
        <dbReference type="RuleBase" id="RU363086"/>
    </source>
</evidence>
<evidence type="ECO:0000256" key="11">
    <source>
        <dbReference type="ARBA" id="ARBA00023166"/>
    </source>
</evidence>
<keyword evidence="13 15" id="KW-0456">Lyase</keyword>
<keyword evidence="22" id="KW-1185">Reference proteome</keyword>
<evidence type="ECO:0000256" key="7">
    <source>
        <dbReference type="ARBA" id="ARBA00022840"/>
    </source>
</evidence>
<dbReference type="UniPathway" id="UPA00063"/>
<evidence type="ECO:0000259" key="19">
    <source>
        <dbReference type="Pfam" id="PF22700"/>
    </source>
</evidence>
<organism evidence="20 22">
    <name type="scientific">Didymodactylos carnosus</name>
    <dbReference type="NCBI Taxonomy" id="1234261"/>
    <lineage>
        <taxon>Eukaryota</taxon>
        <taxon>Metazoa</taxon>
        <taxon>Spiralia</taxon>
        <taxon>Gnathifera</taxon>
        <taxon>Rotifera</taxon>
        <taxon>Eurotatoria</taxon>
        <taxon>Bdelloidea</taxon>
        <taxon>Philodinida</taxon>
        <taxon>Philodinidae</taxon>
        <taxon>Didymodactylos</taxon>
    </lineage>
</organism>
<keyword evidence="16" id="KW-0153">Cholesterol metabolism</keyword>
<dbReference type="GO" id="GO:0004163">
    <property type="term" value="F:diphosphomevalonate decarboxylase activity"/>
    <property type="evidence" value="ECO:0007669"/>
    <property type="project" value="UniProtKB-UniRule"/>
</dbReference>
<evidence type="ECO:0000256" key="8">
    <source>
        <dbReference type="ARBA" id="ARBA00022955"/>
    </source>
</evidence>
<evidence type="ECO:0000256" key="14">
    <source>
        <dbReference type="ARBA" id="ARBA00048154"/>
    </source>
</evidence>
<evidence type="ECO:0000256" key="2">
    <source>
        <dbReference type="ARBA" id="ARBA00008831"/>
    </source>
</evidence>
<dbReference type="InterPro" id="IPR036554">
    <property type="entry name" value="GHMP_kinase_C_sf"/>
</dbReference>
<evidence type="ECO:0000256" key="4">
    <source>
        <dbReference type="ARBA" id="ARBA00019335"/>
    </source>
</evidence>
<feature type="domain" description="Mvd1 C-terminal" evidence="18">
    <location>
        <begin position="219"/>
        <end position="413"/>
    </location>
</feature>
<dbReference type="InterPro" id="IPR020568">
    <property type="entry name" value="Ribosomal_Su5_D2-typ_SF"/>
</dbReference>
<dbReference type="Proteomes" id="UP000663829">
    <property type="component" value="Unassembled WGS sequence"/>
</dbReference>
<dbReference type="Pfam" id="PF22700">
    <property type="entry name" value="MVD-like_N"/>
    <property type="match status" value="1"/>
</dbReference>
<dbReference type="OrthoDB" id="10253702at2759"/>
<feature type="region of interest" description="Disordered" evidence="17">
    <location>
        <begin position="1"/>
        <end position="25"/>
    </location>
</feature>
<dbReference type="GO" id="GO:0005524">
    <property type="term" value="F:ATP binding"/>
    <property type="evidence" value="ECO:0007669"/>
    <property type="project" value="UniProtKB-UniRule"/>
</dbReference>
<keyword evidence="5 16" id="KW-0444">Lipid biosynthesis</keyword>
<dbReference type="GO" id="GO:0006695">
    <property type="term" value="P:cholesterol biosynthetic process"/>
    <property type="evidence" value="ECO:0007669"/>
    <property type="project" value="UniProtKB-UniPathway"/>
</dbReference>
<feature type="domain" description="Diphosphomevalonate decarboxylase-like N-terminal" evidence="19">
    <location>
        <begin position="40"/>
        <end position="200"/>
    </location>
</feature>
<dbReference type="NCBIfam" id="TIGR01240">
    <property type="entry name" value="mevDPdecarb"/>
    <property type="match status" value="1"/>
</dbReference>
<dbReference type="PANTHER" id="PTHR10977">
    <property type="entry name" value="DIPHOSPHOMEVALONATE DECARBOXYLASE"/>
    <property type="match status" value="1"/>
</dbReference>
<dbReference type="GO" id="GO:0019287">
    <property type="term" value="P:isopentenyl diphosphate biosynthetic process, mevalonate pathway"/>
    <property type="evidence" value="ECO:0007669"/>
    <property type="project" value="UniProtKB-UniRule"/>
</dbReference>
<dbReference type="AlphaFoldDB" id="A0A814K8Z4"/>
<keyword evidence="8 16" id="KW-0752">Steroid biosynthesis</keyword>
<dbReference type="Proteomes" id="UP000681722">
    <property type="component" value="Unassembled WGS sequence"/>
</dbReference>
<reference evidence="20" key="1">
    <citation type="submission" date="2021-02" db="EMBL/GenBank/DDBJ databases">
        <authorList>
            <person name="Nowell W R."/>
        </authorList>
    </citation>
    <scope>NUCLEOTIDE SEQUENCE</scope>
</reference>
<dbReference type="EMBL" id="CAJNOQ010004180">
    <property type="protein sequence ID" value="CAF1048151.1"/>
    <property type="molecule type" value="Genomic_DNA"/>
</dbReference>
<dbReference type="Gene3D" id="3.30.70.890">
    <property type="entry name" value="GHMP kinase, C-terminal domain"/>
    <property type="match status" value="1"/>
</dbReference>
<keyword evidence="12 16" id="KW-0753">Steroid metabolism</keyword>
<dbReference type="EC" id="4.1.1.33" evidence="3 15"/>
<evidence type="ECO:0000256" key="10">
    <source>
        <dbReference type="ARBA" id="ARBA00023098"/>
    </source>
</evidence>
<evidence type="ECO:0000256" key="5">
    <source>
        <dbReference type="ARBA" id="ARBA00022516"/>
    </source>
</evidence>
<keyword evidence="9 16" id="KW-0756">Sterol biosynthesis</keyword>
<keyword evidence="10 15" id="KW-0443">Lipid metabolism</keyword>
<dbReference type="GO" id="GO:0005829">
    <property type="term" value="C:cytosol"/>
    <property type="evidence" value="ECO:0007669"/>
    <property type="project" value="InterPro"/>
</dbReference>
<evidence type="ECO:0000313" key="22">
    <source>
        <dbReference type="Proteomes" id="UP000663829"/>
    </source>
</evidence>
<keyword evidence="16" id="KW-0152">Cholesterol biosynthesis</keyword>
<dbReference type="InterPro" id="IPR041431">
    <property type="entry name" value="Mvd1_C"/>
</dbReference>
<evidence type="ECO:0000313" key="21">
    <source>
        <dbReference type="EMBL" id="CAF3817835.1"/>
    </source>
</evidence>
<accession>A0A814K8Z4</accession>
<comment type="catalytic activity">
    <reaction evidence="14 15 16">
        <text>(R)-5-diphosphomevalonate + ATP = isopentenyl diphosphate + ADP + phosphate + CO2</text>
        <dbReference type="Rhea" id="RHEA:23732"/>
        <dbReference type="ChEBI" id="CHEBI:16526"/>
        <dbReference type="ChEBI" id="CHEBI:30616"/>
        <dbReference type="ChEBI" id="CHEBI:43474"/>
        <dbReference type="ChEBI" id="CHEBI:57557"/>
        <dbReference type="ChEBI" id="CHEBI:128769"/>
        <dbReference type="ChEBI" id="CHEBI:456216"/>
        <dbReference type="EC" id="4.1.1.33"/>
    </reaction>
</comment>
<evidence type="ECO:0000256" key="12">
    <source>
        <dbReference type="ARBA" id="ARBA00023221"/>
    </source>
</evidence>
<evidence type="ECO:0000256" key="17">
    <source>
        <dbReference type="SAM" id="MobiDB-lite"/>
    </source>
</evidence>
<evidence type="ECO:0000256" key="13">
    <source>
        <dbReference type="ARBA" id="ARBA00023239"/>
    </source>
</evidence>
<dbReference type="Pfam" id="PF18376">
    <property type="entry name" value="MDD_C"/>
    <property type="match status" value="1"/>
</dbReference>
<sequence length="426" mass="48583">MLSTLVGNGDTNVTLTETNTSPTKDNSIVQKRSVSCRTAPNIALIKYWGKRNDELIIPENSSYSITLSEDDLCTHTTISMSPEYKCDTFYYENVKQKEIPKRMQHLLDEIRRRTSKRKLDNDHFSYLNWSVEIHSHNTFPSSSGLASSASAYSSIAIGLSTLFEDTEDGTITPTCSYLARIGSGSAIRSLYGGFVQWYHKDPALSECMYPAEQWPELRIVILVFNSKTKPISSTDAMKRTTQTSSLYKERLKTIDEKIEQLNLAIKKRDFENFSNIVMRDSNQFHAVCMDTYPPVMYLNDQSKHFIQLVHEYNNASKITKVAYTFDAGPNPFCFILQQHLDEFLDLIKYFYPAQTQHRFHDQIKTMKLNRIPTMCAETVNNIDNIIKNIKQPIQSGKLEQVILTKIGTGPKIVVQKTDDTLATSSL</sequence>
<dbReference type="SUPFAM" id="SSF55060">
    <property type="entry name" value="GHMP Kinase, C-terminal domain"/>
    <property type="match status" value="1"/>
</dbReference>
<dbReference type="SUPFAM" id="SSF54211">
    <property type="entry name" value="Ribosomal protein S5 domain 2-like"/>
    <property type="match status" value="1"/>
</dbReference>
<keyword evidence="7 15" id="KW-0067">ATP-binding</keyword>
<keyword evidence="6 15" id="KW-0547">Nucleotide-binding</keyword>
<dbReference type="PANTHER" id="PTHR10977:SF3">
    <property type="entry name" value="DIPHOSPHOMEVALONATE DECARBOXYLASE"/>
    <property type="match status" value="1"/>
</dbReference>
<comment type="similarity">
    <text evidence="2 15 16">Belongs to the diphosphomevalonate decarboxylase family.</text>
</comment>
<comment type="caution">
    <text evidence="20">The sequence shown here is derived from an EMBL/GenBank/DDBJ whole genome shotgun (WGS) entry which is preliminary data.</text>
</comment>
<evidence type="ECO:0000259" key="18">
    <source>
        <dbReference type="Pfam" id="PF18376"/>
    </source>
</evidence>
<evidence type="ECO:0000256" key="1">
    <source>
        <dbReference type="ARBA" id="ARBA00003812"/>
    </source>
</evidence>
<keyword evidence="11 16" id="KW-1207">Sterol metabolism</keyword>
<evidence type="ECO:0000256" key="15">
    <source>
        <dbReference type="PIRNR" id="PIRNR015950"/>
    </source>
</evidence>
<evidence type="ECO:0000256" key="3">
    <source>
        <dbReference type="ARBA" id="ARBA00012296"/>
    </source>
</evidence>
<protein>
    <recommendedName>
        <fullName evidence="4 15">Diphosphomevalonate decarboxylase</fullName>
        <ecNumber evidence="3 15">4.1.1.33</ecNumber>
    </recommendedName>
</protein>
<proteinExistence type="inferred from homology"/>
<dbReference type="InterPro" id="IPR005935">
    <property type="entry name" value="Mev_decarb"/>
</dbReference>
<dbReference type="InterPro" id="IPR014721">
    <property type="entry name" value="Ribsml_uS5_D2-typ_fold_subgr"/>
</dbReference>
<name>A0A814K8Z4_9BILA</name>
<dbReference type="Gene3D" id="3.30.230.10">
    <property type="match status" value="1"/>
</dbReference>
<dbReference type="PIRSF" id="PIRSF015950">
    <property type="entry name" value="Mev_P_decrbx"/>
    <property type="match status" value="1"/>
</dbReference>
<comment type="pathway">
    <text evidence="16">Steroid biosynthesis; cholesterol biosynthesis.</text>
</comment>
<dbReference type="InterPro" id="IPR053859">
    <property type="entry name" value="MVD-like_N"/>
</dbReference>
<evidence type="ECO:0000256" key="9">
    <source>
        <dbReference type="ARBA" id="ARBA00023011"/>
    </source>
</evidence>
<evidence type="ECO:0000313" key="20">
    <source>
        <dbReference type="EMBL" id="CAF1048151.1"/>
    </source>
</evidence>
<comment type="function">
    <text evidence="1 16">Catalyzes the ATP dependent decarboxylation of (R)-5-diphosphomevalonate to form isopentenyl diphosphate (IPP). Functions in the mevalonate (MVA) pathway leading to isopentenyl diphosphate (IPP), a key precursor for the biosynthesis of isoprenoids and sterol synthesis.</text>
</comment>
<dbReference type="InterPro" id="IPR029765">
    <property type="entry name" value="Mev_diP_decarb"/>
</dbReference>
<gene>
    <name evidence="20" type="ORF">GPM918_LOCUS16140</name>
    <name evidence="21" type="ORF">SRO942_LOCUS16137</name>
</gene>
<evidence type="ECO:0000256" key="6">
    <source>
        <dbReference type="ARBA" id="ARBA00022741"/>
    </source>
</evidence>
<dbReference type="EMBL" id="CAJOBC010004179">
    <property type="protein sequence ID" value="CAF3817835.1"/>
    <property type="molecule type" value="Genomic_DNA"/>
</dbReference>